<accession>A0A0F8ZBK6</accession>
<name>A0A0F8ZBK6_9ZZZZ</name>
<comment type="caution">
    <text evidence="2">The sequence shown here is derived from an EMBL/GenBank/DDBJ whole genome shotgun (WGS) entry which is preliminary data.</text>
</comment>
<dbReference type="EMBL" id="LAZR01048760">
    <property type="protein sequence ID" value="KKK91197.1"/>
    <property type="molecule type" value="Genomic_DNA"/>
</dbReference>
<sequence>MSGNMILLKRLSICIFAAVAIVIAVDMEVFGHGESPPRPPTPPRVPPQSRVVHVKPPRWSWVHWWEANRDRYLEIIRQGRDGQKPSAFRGRYASNSSVEKTCSVDGVIVWQVHLACWDCRMMCIDVYYTATPLRNQSDFMATAIQRGSGNSLTATPENASPRARHLDGSSARRNGVIGTNHRFQDQDTVVNGASFGENVGFVVQGVLWYTTKPEIPR</sequence>
<organism evidence="2">
    <name type="scientific">marine sediment metagenome</name>
    <dbReference type="NCBI Taxonomy" id="412755"/>
    <lineage>
        <taxon>unclassified sequences</taxon>
        <taxon>metagenomes</taxon>
        <taxon>ecological metagenomes</taxon>
    </lineage>
</organism>
<protein>
    <submittedName>
        <fullName evidence="2">Uncharacterized protein</fullName>
    </submittedName>
</protein>
<dbReference type="AlphaFoldDB" id="A0A0F8ZBK6"/>
<gene>
    <name evidence="2" type="ORF">LCGC14_2715390</name>
</gene>
<feature type="region of interest" description="Disordered" evidence="1">
    <location>
        <begin position="148"/>
        <end position="171"/>
    </location>
</feature>
<proteinExistence type="predicted"/>
<reference evidence="2" key="1">
    <citation type="journal article" date="2015" name="Nature">
        <title>Complex archaea that bridge the gap between prokaryotes and eukaryotes.</title>
        <authorList>
            <person name="Spang A."/>
            <person name="Saw J.H."/>
            <person name="Jorgensen S.L."/>
            <person name="Zaremba-Niedzwiedzka K."/>
            <person name="Martijn J."/>
            <person name="Lind A.E."/>
            <person name="van Eijk R."/>
            <person name="Schleper C."/>
            <person name="Guy L."/>
            <person name="Ettema T.J."/>
        </authorList>
    </citation>
    <scope>NUCLEOTIDE SEQUENCE</scope>
</reference>
<feature type="compositionally biased region" description="Polar residues" evidence="1">
    <location>
        <begin position="148"/>
        <end position="158"/>
    </location>
</feature>
<evidence type="ECO:0000313" key="2">
    <source>
        <dbReference type="EMBL" id="KKK91197.1"/>
    </source>
</evidence>
<evidence type="ECO:0000256" key="1">
    <source>
        <dbReference type="SAM" id="MobiDB-lite"/>
    </source>
</evidence>